<keyword evidence="2" id="KW-1185">Reference proteome</keyword>
<evidence type="ECO:0000313" key="1">
    <source>
        <dbReference type="EMBL" id="PXX51199.1"/>
    </source>
</evidence>
<sequence>MMRRKFPWCEFSCSPTELVRAVCFGDLYTVASECGLQPDQLGRWRSGREPVPKWAFILLSGRNSVTLPASAGPWRGFRVSDDGLLLECPATRVRLRYEDVAMMPEYRKAHRLVQEQAELIERLMMERDFYRRNCHHQAKYGALLYRLFPDE</sequence>
<dbReference type="EMBL" id="QJKC01000001">
    <property type="protein sequence ID" value="PXX51199.1"/>
    <property type="molecule type" value="Genomic_DNA"/>
</dbReference>
<gene>
    <name evidence="1" type="ORF">DFR38_101261</name>
</gene>
<dbReference type="OrthoDB" id="8595807at2"/>
<name>A0A318JPZ2_9NEIS</name>
<evidence type="ECO:0000313" key="2">
    <source>
        <dbReference type="Proteomes" id="UP000248395"/>
    </source>
</evidence>
<protein>
    <submittedName>
        <fullName evidence="1">Uncharacterized protein</fullName>
    </submittedName>
</protein>
<proteinExistence type="predicted"/>
<accession>A0A318JPZ2</accession>
<dbReference type="AlphaFoldDB" id="A0A318JPZ2"/>
<reference evidence="1 2" key="1">
    <citation type="submission" date="2018-05" db="EMBL/GenBank/DDBJ databases">
        <title>Genomic Encyclopedia of Type Strains, Phase IV (KMG-IV): sequencing the most valuable type-strain genomes for metagenomic binning, comparative biology and taxonomic classification.</title>
        <authorList>
            <person name="Goeker M."/>
        </authorList>
    </citation>
    <scope>NUCLEOTIDE SEQUENCE [LARGE SCALE GENOMIC DNA]</scope>
    <source>
        <strain evidence="1 2">DSM 25134</strain>
    </source>
</reference>
<dbReference type="Proteomes" id="UP000248395">
    <property type="component" value="Unassembled WGS sequence"/>
</dbReference>
<comment type="caution">
    <text evidence="1">The sequence shown here is derived from an EMBL/GenBank/DDBJ whole genome shotgun (WGS) entry which is preliminary data.</text>
</comment>
<organism evidence="1 2">
    <name type="scientific">Aquitalea magnusonii</name>
    <dbReference type="NCBI Taxonomy" id="332411"/>
    <lineage>
        <taxon>Bacteria</taxon>
        <taxon>Pseudomonadati</taxon>
        <taxon>Pseudomonadota</taxon>
        <taxon>Betaproteobacteria</taxon>
        <taxon>Neisseriales</taxon>
        <taxon>Chromobacteriaceae</taxon>
        <taxon>Aquitalea</taxon>
    </lineage>
</organism>
<dbReference type="RefSeq" id="WP_146215892.1">
    <property type="nucleotide sequence ID" value="NZ_LNQU01000036.1"/>
</dbReference>